<feature type="compositionally biased region" description="Acidic residues" evidence="1">
    <location>
        <begin position="50"/>
        <end position="61"/>
    </location>
</feature>
<sequence length="249" mass="25421">MTTRTAVPCLLAAWVAGCQVIAPLPDVGGEGPGPTESDGGELGGGALDGGEGDGGEGDGGEGEASHGSEVTPPAQGQPPPESTGPCEDAACSTHCAASMDACELTPQYPSVEACCAACEAMPSPEEYTACRAVSSGDPAACTASGLLGPMGRDGCVGRCEAVCTLYTALCPDTLALTSLDGCMLLCLTAEKPAVFDACTHLRNEGSFECRLQLIYSAIDETDGEKRNRMCREIVEGRCKKPECEVDDDD</sequence>
<gene>
    <name evidence="2" type="ORF">BE08_42130</name>
</gene>
<evidence type="ECO:0000313" key="3">
    <source>
        <dbReference type="Proteomes" id="UP000075420"/>
    </source>
</evidence>
<dbReference type="PROSITE" id="PS51257">
    <property type="entry name" value="PROKAR_LIPOPROTEIN"/>
    <property type="match status" value="1"/>
</dbReference>
<comment type="caution">
    <text evidence="2">The sequence shown here is derived from an EMBL/GenBank/DDBJ whole genome shotgun (WGS) entry which is preliminary data.</text>
</comment>
<evidence type="ECO:0000313" key="2">
    <source>
        <dbReference type="EMBL" id="KYF53791.1"/>
    </source>
</evidence>
<evidence type="ECO:0000256" key="1">
    <source>
        <dbReference type="SAM" id="MobiDB-lite"/>
    </source>
</evidence>
<name>A0A150PDL9_SORCE</name>
<dbReference type="AlphaFoldDB" id="A0A150PDL9"/>
<accession>A0A150PDL9</accession>
<reference evidence="2 3" key="1">
    <citation type="submission" date="2014-02" db="EMBL/GenBank/DDBJ databases">
        <title>The small core and large imbalanced accessory genome model reveals a collaborative survival strategy of Sorangium cellulosum strains in nature.</title>
        <authorList>
            <person name="Han K."/>
            <person name="Peng R."/>
            <person name="Blom J."/>
            <person name="Li Y.-Z."/>
        </authorList>
    </citation>
    <scope>NUCLEOTIDE SEQUENCE [LARGE SCALE GENOMIC DNA]</scope>
    <source>
        <strain evidence="2 3">So0157-25</strain>
    </source>
</reference>
<dbReference type="Proteomes" id="UP000075420">
    <property type="component" value="Unassembled WGS sequence"/>
</dbReference>
<proteinExistence type="predicted"/>
<feature type="region of interest" description="Disordered" evidence="1">
    <location>
        <begin position="27"/>
        <end position="85"/>
    </location>
</feature>
<feature type="compositionally biased region" description="Gly residues" evidence="1">
    <location>
        <begin position="40"/>
        <end position="49"/>
    </location>
</feature>
<dbReference type="EMBL" id="JELY01002042">
    <property type="protein sequence ID" value="KYF53791.1"/>
    <property type="molecule type" value="Genomic_DNA"/>
</dbReference>
<organism evidence="2 3">
    <name type="scientific">Sorangium cellulosum</name>
    <name type="common">Polyangium cellulosum</name>
    <dbReference type="NCBI Taxonomy" id="56"/>
    <lineage>
        <taxon>Bacteria</taxon>
        <taxon>Pseudomonadati</taxon>
        <taxon>Myxococcota</taxon>
        <taxon>Polyangia</taxon>
        <taxon>Polyangiales</taxon>
        <taxon>Polyangiaceae</taxon>
        <taxon>Sorangium</taxon>
    </lineage>
</organism>
<protein>
    <submittedName>
        <fullName evidence="2">Uncharacterized protein</fullName>
    </submittedName>
</protein>